<keyword evidence="2" id="KW-1185">Reference proteome</keyword>
<protein>
    <submittedName>
        <fullName evidence="1">F-box domain-containing protein</fullName>
    </submittedName>
</protein>
<dbReference type="AlphaFoldDB" id="A0A135SNB5"/>
<evidence type="ECO:0000313" key="1">
    <source>
        <dbReference type="EMBL" id="KXH37413.1"/>
    </source>
</evidence>
<proteinExistence type="predicted"/>
<organism evidence="1 2">
    <name type="scientific">Colletotrichum simmondsii</name>
    <dbReference type="NCBI Taxonomy" id="703756"/>
    <lineage>
        <taxon>Eukaryota</taxon>
        <taxon>Fungi</taxon>
        <taxon>Dikarya</taxon>
        <taxon>Ascomycota</taxon>
        <taxon>Pezizomycotina</taxon>
        <taxon>Sordariomycetes</taxon>
        <taxon>Hypocreomycetidae</taxon>
        <taxon>Glomerellales</taxon>
        <taxon>Glomerellaceae</taxon>
        <taxon>Colletotrichum</taxon>
        <taxon>Colletotrichum acutatum species complex</taxon>
    </lineage>
</organism>
<comment type="caution">
    <text evidence="1">The sequence shown here is derived from an EMBL/GenBank/DDBJ whole genome shotgun (WGS) entry which is preliminary data.</text>
</comment>
<reference evidence="1 2" key="1">
    <citation type="submission" date="2014-02" db="EMBL/GenBank/DDBJ databases">
        <title>The genome sequence of Colletotrichum simmondsii CBS122122.</title>
        <authorList>
            <person name="Baroncelli R."/>
            <person name="Thon M.R."/>
        </authorList>
    </citation>
    <scope>NUCLEOTIDE SEQUENCE [LARGE SCALE GENOMIC DNA]</scope>
    <source>
        <strain evidence="1 2">CBS122122</strain>
    </source>
</reference>
<name>A0A135SNB5_9PEZI</name>
<accession>A0A135SNB5</accession>
<dbReference type="Proteomes" id="UP000070328">
    <property type="component" value="Unassembled WGS sequence"/>
</dbReference>
<evidence type="ECO:0000313" key="2">
    <source>
        <dbReference type="Proteomes" id="UP000070328"/>
    </source>
</evidence>
<dbReference type="OrthoDB" id="3800738at2759"/>
<gene>
    <name evidence="1" type="ORF">CSIM01_06181</name>
</gene>
<sequence>MSETQPSLRAVETVLAIPELLESILVQVDMRTLLVSASRVSRSWKAFMDGSPAVQQALFFKPVSMDISRAVIHGLKDGVFPSIPEQGAMPSHTTGDRLINPLLAEKFDKCFFDFGPTYSCQRRANSFYELPWTKTPEPIQTVQEYWGGWSQVKPAEIDDEATRYQDEARRRFTRRGASWRRMLVSQPPPPSLGYMRFDVCSLALEEQKVASSLIQQPTPPSASPFNAAESEQAPYSGVRMGELYDTVQHAAGHHGRHSLWFRVLWGKPTTHFAFSHVKDVFERLMARTSVVVELMHADDTSLPNHPQDPSDVGVFDAAFRCEEYREVKLETEHTWGEAVEFPHFHPRYVVWHWKLMEVE</sequence>
<dbReference type="EMBL" id="JFBX01000502">
    <property type="protein sequence ID" value="KXH37413.1"/>
    <property type="molecule type" value="Genomic_DNA"/>
</dbReference>